<evidence type="ECO:0000313" key="4">
    <source>
        <dbReference type="Proteomes" id="UP000287547"/>
    </source>
</evidence>
<keyword evidence="2" id="KW-0812">Transmembrane</keyword>
<dbReference type="EMBL" id="QHKI01000031">
    <property type="protein sequence ID" value="RSM80017.1"/>
    <property type="molecule type" value="Genomic_DNA"/>
</dbReference>
<gene>
    <name evidence="3" type="ORF">DMH04_30950</name>
</gene>
<evidence type="ECO:0000313" key="3">
    <source>
        <dbReference type="EMBL" id="RSM80017.1"/>
    </source>
</evidence>
<reference evidence="3 4" key="1">
    <citation type="submission" date="2018-05" db="EMBL/GenBank/DDBJ databases">
        <title>Evolution of GPA BGCs.</title>
        <authorList>
            <person name="Waglechner N."/>
            <person name="Wright G.D."/>
        </authorList>
    </citation>
    <scope>NUCLEOTIDE SEQUENCE [LARGE SCALE GENOMIC DNA]</scope>
    <source>
        <strain evidence="3 4">A82846</strain>
    </source>
</reference>
<sequence>MHTVRYETGFNGYRPFPPFAPPPPPPAPAPGVRTGLAALIALVSLFLVSSGVFVTLFLIAGGDHANTVARLEERQSQLAEVDGQLASAEAKRVRADERNTKLKSENAGMSGCVKAMQHYLWDGLADTQRTAAARDLLTKCR</sequence>
<keyword evidence="1" id="KW-0175">Coiled coil</keyword>
<comment type="caution">
    <text evidence="3">The sequence shown here is derived from an EMBL/GenBank/DDBJ whole genome shotgun (WGS) entry which is preliminary data.</text>
</comment>
<evidence type="ECO:0000256" key="2">
    <source>
        <dbReference type="SAM" id="Phobius"/>
    </source>
</evidence>
<keyword evidence="2" id="KW-0472">Membrane</keyword>
<protein>
    <submittedName>
        <fullName evidence="3">Uncharacterized protein</fullName>
    </submittedName>
</protein>
<dbReference type="RefSeq" id="WP_037268956.1">
    <property type="nucleotide sequence ID" value="NZ_QHKI01000031.1"/>
</dbReference>
<organism evidence="3 4">
    <name type="scientific">Kibdelosporangium aridum</name>
    <dbReference type="NCBI Taxonomy" id="2030"/>
    <lineage>
        <taxon>Bacteria</taxon>
        <taxon>Bacillati</taxon>
        <taxon>Actinomycetota</taxon>
        <taxon>Actinomycetes</taxon>
        <taxon>Pseudonocardiales</taxon>
        <taxon>Pseudonocardiaceae</taxon>
        <taxon>Kibdelosporangium</taxon>
    </lineage>
</organism>
<dbReference type="Proteomes" id="UP000287547">
    <property type="component" value="Unassembled WGS sequence"/>
</dbReference>
<dbReference type="AlphaFoldDB" id="A0A428Z2U6"/>
<feature type="transmembrane region" description="Helical" evidence="2">
    <location>
        <begin position="36"/>
        <end position="60"/>
    </location>
</feature>
<evidence type="ECO:0000256" key="1">
    <source>
        <dbReference type="SAM" id="Coils"/>
    </source>
</evidence>
<name>A0A428Z2U6_KIBAR</name>
<feature type="coiled-coil region" evidence="1">
    <location>
        <begin position="71"/>
        <end position="105"/>
    </location>
</feature>
<dbReference type="OrthoDB" id="3695059at2"/>
<keyword evidence="2" id="KW-1133">Transmembrane helix</keyword>
<accession>A0A428Z2U6</accession>
<proteinExistence type="predicted"/>